<protein>
    <submittedName>
        <fullName evidence="1">Uncharacterized protein</fullName>
    </submittedName>
</protein>
<sequence length="195" mass="22450">MKISLPDNNTGWRDWHVPFSHDQFTLEDILASAMHQQAAQDDVPLIVQLIENPKFDVPWITLFNGAVNLTDHDCIHALLGRGFLPKDEAFVIGFTMGSTNRTNTLEQKLYTWASKYLYPGPYKFSDEDAQVFKDAVHLGYVSDCTPLNTIDFSKYLSKPVNMIRDELGIETDLIESYFRIEKRRYLKSKASQRLL</sequence>
<accession>A0A3B0ZXN2</accession>
<evidence type="ECO:0000313" key="1">
    <source>
        <dbReference type="EMBL" id="VAW90689.1"/>
    </source>
</evidence>
<organism evidence="1">
    <name type="scientific">hydrothermal vent metagenome</name>
    <dbReference type="NCBI Taxonomy" id="652676"/>
    <lineage>
        <taxon>unclassified sequences</taxon>
        <taxon>metagenomes</taxon>
        <taxon>ecological metagenomes</taxon>
    </lineage>
</organism>
<reference evidence="1" key="1">
    <citation type="submission" date="2018-06" db="EMBL/GenBank/DDBJ databases">
        <authorList>
            <person name="Zhirakovskaya E."/>
        </authorList>
    </citation>
    <scope>NUCLEOTIDE SEQUENCE</scope>
</reference>
<name>A0A3B0ZXN2_9ZZZZ</name>
<dbReference type="EMBL" id="UOFR01000003">
    <property type="protein sequence ID" value="VAW90689.1"/>
    <property type="molecule type" value="Genomic_DNA"/>
</dbReference>
<gene>
    <name evidence="1" type="ORF">MNBD_GAMMA21-1769</name>
</gene>
<proteinExistence type="predicted"/>
<dbReference type="AlphaFoldDB" id="A0A3B0ZXN2"/>